<dbReference type="GeneID" id="6072697"/>
<dbReference type="Proteomes" id="UP000001194">
    <property type="component" value="Unassembled WGS sequence"/>
</dbReference>
<dbReference type="SUPFAM" id="SSF53300">
    <property type="entry name" value="vWA-like"/>
    <property type="match status" value="1"/>
</dbReference>
<feature type="region of interest" description="Disordered" evidence="1">
    <location>
        <begin position="69"/>
        <end position="88"/>
    </location>
</feature>
<dbReference type="InParanoid" id="B0CZQ4"/>
<name>B0CZQ4_LACBS</name>
<dbReference type="InterPro" id="IPR002035">
    <property type="entry name" value="VWF_A"/>
</dbReference>
<dbReference type="PANTHER" id="PTHR34706:SF1">
    <property type="entry name" value="VWFA DOMAIN-CONTAINING PROTEIN"/>
    <property type="match status" value="1"/>
</dbReference>
<feature type="domain" description="VWFA" evidence="2">
    <location>
        <begin position="268"/>
        <end position="461"/>
    </location>
</feature>
<dbReference type="HOGENOM" id="CLU_593214_0_0_1"/>
<reference evidence="3 4" key="1">
    <citation type="journal article" date="2008" name="Nature">
        <title>The genome of Laccaria bicolor provides insights into mycorrhizal symbiosis.</title>
        <authorList>
            <person name="Martin F."/>
            <person name="Aerts A."/>
            <person name="Ahren D."/>
            <person name="Brun A."/>
            <person name="Danchin E.G.J."/>
            <person name="Duchaussoy F."/>
            <person name="Gibon J."/>
            <person name="Kohler A."/>
            <person name="Lindquist E."/>
            <person name="Pereda V."/>
            <person name="Salamov A."/>
            <person name="Shapiro H.J."/>
            <person name="Wuyts J."/>
            <person name="Blaudez D."/>
            <person name="Buee M."/>
            <person name="Brokstein P."/>
            <person name="Canbaeck B."/>
            <person name="Cohen D."/>
            <person name="Courty P.E."/>
            <person name="Coutinho P.M."/>
            <person name="Delaruelle C."/>
            <person name="Detter J.C."/>
            <person name="Deveau A."/>
            <person name="DiFazio S."/>
            <person name="Duplessis S."/>
            <person name="Fraissinet-Tachet L."/>
            <person name="Lucic E."/>
            <person name="Frey-Klett P."/>
            <person name="Fourrey C."/>
            <person name="Feussner I."/>
            <person name="Gay G."/>
            <person name="Grimwood J."/>
            <person name="Hoegger P.J."/>
            <person name="Jain P."/>
            <person name="Kilaru S."/>
            <person name="Labbe J."/>
            <person name="Lin Y.C."/>
            <person name="Legue V."/>
            <person name="Le Tacon F."/>
            <person name="Marmeisse R."/>
            <person name="Melayah D."/>
            <person name="Montanini B."/>
            <person name="Muratet M."/>
            <person name="Nehls U."/>
            <person name="Niculita-Hirzel H."/>
            <person name="Oudot-Le Secq M.P."/>
            <person name="Peter M."/>
            <person name="Quesneville H."/>
            <person name="Rajashekar B."/>
            <person name="Reich M."/>
            <person name="Rouhier N."/>
            <person name="Schmutz J."/>
            <person name="Yin T."/>
            <person name="Chalot M."/>
            <person name="Henrissat B."/>
            <person name="Kuees U."/>
            <person name="Lucas S."/>
            <person name="Van de Peer Y."/>
            <person name="Podila G.K."/>
            <person name="Polle A."/>
            <person name="Pukkila P.J."/>
            <person name="Richardson P.M."/>
            <person name="Rouze P."/>
            <person name="Sanders I.R."/>
            <person name="Stajich J.E."/>
            <person name="Tunlid A."/>
            <person name="Tuskan G."/>
            <person name="Grigoriev I.V."/>
        </authorList>
    </citation>
    <scope>NUCLEOTIDE SEQUENCE [LARGE SCALE GENOMIC DNA]</scope>
    <source>
        <strain evidence="4">S238N-H82 / ATCC MYA-4686</strain>
    </source>
</reference>
<dbReference type="KEGG" id="lbc:LACBIDRAFT_323284"/>
<dbReference type="SMART" id="SM00327">
    <property type="entry name" value="VWA"/>
    <property type="match status" value="1"/>
</dbReference>
<evidence type="ECO:0000313" key="4">
    <source>
        <dbReference type="Proteomes" id="UP000001194"/>
    </source>
</evidence>
<dbReference type="RefSeq" id="XP_001876457.1">
    <property type="nucleotide sequence ID" value="XM_001876422.1"/>
</dbReference>
<dbReference type="InterPro" id="IPR036465">
    <property type="entry name" value="vWFA_dom_sf"/>
</dbReference>
<proteinExistence type="predicted"/>
<evidence type="ECO:0000259" key="2">
    <source>
        <dbReference type="PROSITE" id="PS50234"/>
    </source>
</evidence>
<evidence type="ECO:0000313" key="3">
    <source>
        <dbReference type="EMBL" id="EDR12193.1"/>
    </source>
</evidence>
<dbReference type="Pfam" id="PF00092">
    <property type="entry name" value="VWA"/>
    <property type="match status" value="1"/>
</dbReference>
<organism evidence="4">
    <name type="scientific">Laccaria bicolor (strain S238N-H82 / ATCC MYA-4686)</name>
    <name type="common">Bicoloured deceiver</name>
    <name type="synonym">Laccaria laccata var. bicolor</name>
    <dbReference type="NCBI Taxonomy" id="486041"/>
    <lineage>
        <taxon>Eukaryota</taxon>
        <taxon>Fungi</taxon>
        <taxon>Dikarya</taxon>
        <taxon>Basidiomycota</taxon>
        <taxon>Agaricomycotina</taxon>
        <taxon>Agaricomycetes</taxon>
        <taxon>Agaricomycetidae</taxon>
        <taxon>Agaricales</taxon>
        <taxon>Agaricineae</taxon>
        <taxon>Hydnangiaceae</taxon>
        <taxon>Laccaria</taxon>
    </lineage>
</organism>
<accession>B0CZQ4</accession>
<dbReference type="Gene3D" id="3.40.50.410">
    <property type="entry name" value="von Willebrand factor, type A domain"/>
    <property type="match status" value="1"/>
</dbReference>
<dbReference type="OrthoDB" id="2142040at2759"/>
<sequence length="461" mass="50629">MSFVSEKFLPSGTYIIINAKYDLSIACHVEDNVGSLVSHANKDFGWKITLLAQKKWIIQSCSNGFSANMPPDAEEEDEINAKPGQDQPHQWVIKRRQATDTYITDESSWWKFSKVEEPVMGAKMESHPEPLPVSVGKCLNLVRIHREVQGILEVQSFISSWDSVNEAMVLDTSGANSCVMQAVDEATVVVLELFHTKNTHRRNPLSLPAKQDVSSNLWITSIFDGQSQPKSGAPSSEPGYNAIVMVHLSVKMTVDLNDPGKPTPGNYKIIFVIDDSGSMSGGRWKQVRAALAEIGKEAMQYDADGVDVCFINSPVHKELVKVSNYLAFLIAELNKHNQTQEEILSVYDQVQPSGFTPTGAKLEAILGPVIEKLDAAVDTQAYGHIKPADIIVLTDGVPTDDPAAVIQTAAQKLDEGLHHMNAVGIQFVQIGNDEGADQALMALCNGPVRVRSLMFRLLHRD</sequence>
<gene>
    <name evidence="3" type="ORF">LACBIDRAFT_323284</name>
</gene>
<dbReference type="PANTHER" id="PTHR34706">
    <property type="entry name" value="SLR1338 PROTEIN"/>
    <property type="match status" value="1"/>
</dbReference>
<protein>
    <submittedName>
        <fullName evidence="3">Predicted protein</fullName>
    </submittedName>
</protein>
<keyword evidence="4" id="KW-1185">Reference proteome</keyword>
<evidence type="ECO:0000256" key="1">
    <source>
        <dbReference type="SAM" id="MobiDB-lite"/>
    </source>
</evidence>
<dbReference type="AlphaFoldDB" id="B0CZQ4"/>
<dbReference type="PROSITE" id="PS50234">
    <property type="entry name" value="VWFA"/>
    <property type="match status" value="1"/>
</dbReference>
<dbReference type="EMBL" id="DS547094">
    <property type="protein sequence ID" value="EDR12193.1"/>
    <property type="molecule type" value="Genomic_DNA"/>
</dbReference>